<dbReference type="EC" id="2.7.1.35" evidence="7"/>
<dbReference type="InterPro" id="IPR002305">
    <property type="entry name" value="aa-tRNA-synth_Ic"/>
</dbReference>
<comment type="caution">
    <text evidence="23">The sequence shown here is derived from an EMBL/GenBank/DDBJ whole genome shotgun (WGS) entry which is preliminary data.</text>
</comment>
<dbReference type="GO" id="GO:0005524">
    <property type="term" value="F:ATP binding"/>
    <property type="evidence" value="ECO:0007669"/>
    <property type="project" value="UniProtKB-KW"/>
</dbReference>
<evidence type="ECO:0000256" key="18">
    <source>
        <dbReference type="ARBA" id="ARBA00032808"/>
    </source>
</evidence>
<dbReference type="CDD" id="cd01173">
    <property type="entry name" value="pyridoxal_pyridoxamine_kinase"/>
    <property type="match status" value="1"/>
</dbReference>
<evidence type="ECO:0000256" key="7">
    <source>
        <dbReference type="ARBA" id="ARBA00012104"/>
    </source>
</evidence>
<evidence type="ECO:0000256" key="3">
    <source>
        <dbReference type="ARBA" id="ARBA00004835"/>
    </source>
</evidence>
<dbReference type="UniPathway" id="UPA01068">
    <property type="reaction ID" value="UER00298"/>
</dbReference>
<evidence type="ECO:0000256" key="14">
    <source>
        <dbReference type="ARBA" id="ARBA00022840"/>
    </source>
</evidence>
<evidence type="ECO:0000256" key="5">
    <source>
        <dbReference type="ARBA" id="ARBA00005594"/>
    </source>
</evidence>
<dbReference type="InterPro" id="IPR002306">
    <property type="entry name" value="Trp-tRNA-ligase"/>
</dbReference>
<dbReference type="InterPro" id="IPR050203">
    <property type="entry name" value="Trp-tRNA_synthetase"/>
</dbReference>
<proteinExistence type="inferred from homology"/>
<comment type="pathway">
    <text evidence="4">Cofactor metabolism; pyridoxal 5'-phosphate salvage; pyridoxal 5'-phosphate from pyridoxal: step 1/1.</text>
</comment>
<evidence type="ECO:0000256" key="13">
    <source>
        <dbReference type="ARBA" id="ARBA00022777"/>
    </source>
</evidence>
<dbReference type="PANTHER" id="PTHR43766:SF1">
    <property type="entry name" value="TRYPTOPHAN--TRNA LIGASE, MITOCHONDRIAL"/>
    <property type="match status" value="1"/>
</dbReference>
<evidence type="ECO:0000256" key="16">
    <source>
        <dbReference type="ARBA" id="ARBA00023146"/>
    </source>
</evidence>
<dbReference type="EMBL" id="CAJNOT010000933">
    <property type="protein sequence ID" value="CAF1112246.1"/>
    <property type="molecule type" value="Genomic_DNA"/>
</dbReference>
<keyword evidence="10" id="KW-0436">Ligase</keyword>
<keyword evidence="13" id="KW-0418">Kinase</keyword>
<keyword evidence="12" id="KW-0547">Nucleotide-binding</keyword>
<dbReference type="InterPro" id="IPR014729">
    <property type="entry name" value="Rossmann-like_a/b/a_fold"/>
</dbReference>
<dbReference type="PANTHER" id="PTHR43766">
    <property type="entry name" value="TRYPTOPHAN--TRNA LIGASE, MITOCHONDRIAL"/>
    <property type="match status" value="1"/>
</dbReference>
<evidence type="ECO:0000256" key="1">
    <source>
        <dbReference type="ARBA" id="ARBA00004173"/>
    </source>
</evidence>
<dbReference type="InterPro" id="IPR013749">
    <property type="entry name" value="PM/HMP-P_kinase-1"/>
</dbReference>
<dbReference type="Proteomes" id="UP000663864">
    <property type="component" value="Unassembled WGS sequence"/>
</dbReference>
<comment type="pathway">
    <text evidence="3">Cofactor metabolism; pyridoxal 5'-phosphate salvage; pyridoxine 5'-phosphate from pyridoxine: step 1/1.</text>
</comment>
<evidence type="ECO:0000313" key="23">
    <source>
        <dbReference type="EMBL" id="CAF1112246.1"/>
    </source>
</evidence>
<dbReference type="SUPFAM" id="SSF52374">
    <property type="entry name" value="Nucleotidylyl transferase"/>
    <property type="match status" value="1"/>
</dbReference>
<evidence type="ECO:0000259" key="22">
    <source>
        <dbReference type="Pfam" id="PF08543"/>
    </source>
</evidence>
<dbReference type="EC" id="6.1.1.2" evidence="8"/>
<comment type="catalytic activity">
    <reaction evidence="19">
        <text>pyridoxamine + ATP = pyridoxamine 5'-phosphate + ADP + H(+)</text>
        <dbReference type="Rhea" id="RHEA:25104"/>
        <dbReference type="ChEBI" id="CHEBI:15378"/>
        <dbReference type="ChEBI" id="CHEBI:30616"/>
        <dbReference type="ChEBI" id="CHEBI:57761"/>
        <dbReference type="ChEBI" id="CHEBI:58451"/>
        <dbReference type="ChEBI" id="CHEBI:456216"/>
        <dbReference type="EC" id="2.7.1.35"/>
    </reaction>
    <physiologicalReaction direction="left-to-right" evidence="19">
        <dbReference type="Rhea" id="RHEA:25105"/>
    </physiologicalReaction>
</comment>
<evidence type="ECO:0000256" key="8">
    <source>
        <dbReference type="ARBA" id="ARBA00013161"/>
    </source>
</evidence>
<evidence type="ECO:0000256" key="11">
    <source>
        <dbReference type="ARBA" id="ARBA00022679"/>
    </source>
</evidence>
<comment type="similarity">
    <text evidence="5">Belongs to the class-I aminoacyl-tRNA synthetase family.</text>
</comment>
<evidence type="ECO:0000256" key="2">
    <source>
        <dbReference type="ARBA" id="ARBA00004750"/>
    </source>
</evidence>
<comment type="similarity">
    <text evidence="6">Belongs to the pyridoxine kinase family.</text>
</comment>
<dbReference type="AlphaFoldDB" id="A0A814PZ16"/>
<dbReference type="GO" id="GO:0005759">
    <property type="term" value="C:mitochondrial matrix"/>
    <property type="evidence" value="ECO:0007669"/>
    <property type="project" value="TreeGrafter"/>
</dbReference>
<evidence type="ECO:0000256" key="10">
    <source>
        <dbReference type="ARBA" id="ARBA00022598"/>
    </source>
</evidence>
<name>A0A814PZ16_9BILA</name>
<feature type="domain" description="Pyridoxamine kinase/Phosphomethylpyrimidine kinase" evidence="22">
    <location>
        <begin position="39"/>
        <end position="277"/>
    </location>
</feature>
<reference evidence="23" key="1">
    <citation type="submission" date="2021-02" db="EMBL/GenBank/DDBJ databases">
        <authorList>
            <person name="Nowell W R."/>
        </authorList>
    </citation>
    <scope>NUCLEOTIDE SEQUENCE</scope>
</reference>
<evidence type="ECO:0000256" key="19">
    <source>
        <dbReference type="ARBA" id="ARBA00047310"/>
    </source>
</evidence>
<organism evidence="23">
    <name type="scientific">Rotaria sordida</name>
    <dbReference type="NCBI Taxonomy" id="392033"/>
    <lineage>
        <taxon>Eukaryota</taxon>
        <taxon>Metazoa</taxon>
        <taxon>Spiralia</taxon>
        <taxon>Gnathifera</taxon>
        <taxon>Rotifera</taxon>
        <taxon>Eurotatoria</taxon>
        <taxon>Bdelloidea</taxon>
        <taxon>Philodinida</taxon>
        <taxon>Philodinidae</taxon>
        <taxon>Rotaria</taxon>
    </lineage>
</organism>
<dbReference type="InterPro" id="IPR004625">
    <property type="entry name" value="PyrdxlKinase"/>
</dbReference>
<comment type="catalytic activity">
    <reaction evidence="20">
        <text>pyridoxal + ATP = pyridoxal 5'-phosphate + ADP + H(+)</text>
        <dbReference type="Rhea" id="RHEA:10224"/>
        <dbReference type="ChEBI" id="CHEBI:15378"/>
        <dbReference type="ChEBI" id="CHEBI:17310"/>
        <dbReference type="ChEBI" id="CHEBI:30616"/>
        <dbReference type="ChEBI" id="CHEBI:456216"/>
        <dbReference type="ChEBI" id="CHEBI:597326"/>
        <dbReference type="EC" id="2.7.1.35"/>
    </reaction>
    <physiologicalReaction direction="left-to-right" evidence="20">
        <dbReference type="Rhea" id="RHEA:10225"/>
    </physiologicalReaction>
</comment>
<gene>
    <name evidence="23" type="ORF">ZHD862_LOCUS18178</name>
</gene>
<dbReference type="InterPro" id="IPR029056">
    <property type="entry name" value="Ribokinase-like"/>
</dbReference>
<dbReference type="Gene3D" id="1.10.240.10">
    <property type="entry name" value="Tyrosyl-Transfer RNA Synthetase"/>
    <property type="match status" value="1"/>
</dbReference>
<dbReference type="CDD" id="cd00806">
    <property type="entry name" value="TrpRS_core"/>
    <property type="match status" value="1"/>
</dbReference>
<evidence type="ECO:0000256" key="17">
    <source>
        <dbReference type="ARBA" id="ARBA00030268"/>
    </source>
</evidence>
<dbReference type="Gene3D" id="3.40.50.620">
    <property type="entry name" value="HUPs"/>
    <property type="match status" value="1"/>
</dbReference>
<protein>
    <recommendedName>
        <fullName evidence="9">Pyridoxal kinase</fullName>
        <ecNumber evidence="7">2.7.1.35</ecNumber>
        <ecNumber evidence="8">6.1.1.2</ecNumber>
    </recommendedName>
    <alternativeName>
        <fullName evidence="18">Pyridoxine kinase</fullName>
    </alternativeName>
    <alternativeName>
        <fullName evidence="17">Tryptophanyl-tRNA synthetase</fullName>
    </alternativeName>
</protein>
<dbReference type="GO" id="GO:0070183">
    <property type="term" value="P:mitochondrial tryptophanyl-tRNA aminoacylation"/>
    <property type="evidence" value="ECO:0007669"/>
    <property type="project" value="TreeGrafter"/>
</dbReference>
<evidence type="ECO:0000256" key="21">
    <source>
        <dbReference type="ARBA" id="ARBA00048524"/>
    </source>
</evidence>
<keyword evidence="14" id="KW-0067">ATP-binding</keyword>
<evidence type="ECO:0000256" key="15">
    <source>
        <dbReference type="ARBA" id="ARBA00022917"/>
    </source>
</evidence>
<dbReference type="FunFam" id="1.10.240.10:FF:000002">
    <property type="entry name" value="Tryptophan--tRNA ligase"/>
    <property type="match status" value="1"/>
</dbReference>
<evidence type="ECO:0000256" key="20">
    <source>
        <dbReference type="ARBA" id="ARBA00047377"/>
    </source>
</evidence>
<keyword evidence="15" id="KW-0648">Protein biosynthesis</keyword>
<dbReference type="GO" id="GO:0004830">
    <property type="term" value="F:tryptophan-tRNA ligase activity"/>
    <property type="evidence" value="ECO:0007669"/>
    <property type="project" value="UniProtKB-EC"/>
</dbReference>
<dbReference type="Pfam" id="PF00579">
    <property type="entry name" value="tRNA-synt_1b"/>
    <property type="match status" value="1"/>
</dbReference>
<comment type="pathway">
    <text evidence="2">Cofactor metabolism; pyridoxal 5'-phosphate salvage; pyridoxamine 5'-phosphate from pyridoxamine: step 1/1.</text>
</comment>
<accession>A0A814PZ16</accession>
<evidence type="ECO:0000256" key="12">
    <source>
        <dbReference type="ARBA" id="ARBA00022741"/>
    </source>
</evidence>
<comment type="subcellular location">
    <subcellularLocation>
        <location evidence="1">Mitochondrion</location>
    </subcellularLocation>
</comment>
<dbReference type="GO" id="GO:0008478">
    <property type="term" value="F:pyridoxal kinase activity"/>
    <property type="evidence" value="ECO:0007669"/>
    <property type="project" value="UniProtKB-EC"/>
</dbReference>
<dbReference type="SUPFAM" id="SSF53613">
    <property type="entry name" value="Ribokinase-like"/>
    <property type="match status" value="1"/>
</dbReference>
<evidence type="ECO:0000256" key="4">
    <source>
        <dbReference type="ARBA" id="ARBA00005210"/>
    </source>
</evidence>
<dbReference type="NCBIfam" id="TIGR00233">
    <property type="entry name" value="trpS"/>
    <property type="match status" value="1"/>
</dbReference>
<dbReference type="Gene3D" id="3.40.1190.20">
    <property type="match status" value="1"/>
</dbReference>
<dbReference type="NCBIfam" id="TIGR00687">
    <property type="entry name" value="pyridox_kin"/>
    <property type="match status" value="1"/>
</dbReference>
<dbReference type="GO" id="GO:0009443">
    <property type="term" value="P:pyridoxal 5'-phosphate salvage"/>
    <property type="evidence" value="ECO:0007669"/>
    <property type="project" value="InterPro"/>
</dbReference>
<evidence type="ECO:0000256" key="9">
    <source>
        <dbReference type="ARBA" id="ARBA00018134"/>
    </source>
</evidence>
<keyword evidence="16" id="KW-0030">Aminoacyl-tRNA synthetase</keyword>
<sequence>MSIKPKRIPRVLSIQSHVVHGFVGNKCATFILQLYGFEVDVINSVHFSNHTGYDVVKGSRLSVDELRAIFQGLIANEIFEYDYILTGYMGSGELLNVVAEYVRIIKSKSPHVKYLCDPVIGDNGELYVDQSCIEMYKNVILPLADIVTPNDFEMELLIGKQIKCNHDDNKEQLIWQSLQSLHNMGPTRVIISSISAVKLGGKEIMLQMYASSKNSDNQYEIFRIDFPYLEGCFTGTGDLFSALILAWFHRENNLISACEKSISILHQVLLKTLETSESINIHNTCGNELNLIESAIKKWVDLQNSGDNLIVMLADLHAVTIPREPDALRKSTLETAASLIACGIDPKRSIIYRQSDLHHHTQLSWLLGTLTTVQKVGHIPTYKSKVKDETSIPLGLFLYPILQTADILLFKTTHLPIGEDQIPHLQLCTYMIEKFYHYYKQNIFPVPQMMATETTRIRSLRHPEQKMSKSDYEERSRIDIMDDEKIIQEHVMKALTDFNAQVSYNREQRPGVSNLIDIYAGITSQSIESIVNEAQQNNHNTGQFKKRLAEIIVEHFRSKRLEYLKLMNDRTYLLNILDDGRKRAKEIADKTLNEVKHIMGF</sequence>
<dbReference type="Pfam" id="PF08543">
    <property type="entry name" value="Phos_pyr_kin"/>
    <property type="match status" value="1"/>
</dbReference>
<dbReference type="PRINTS" id="PR01039">
    <property type="entry name" value="TRNASYNTHTRP"/>
</dbReference>
<evidence type="ECO:0000256" key="6">
    <source>
        <dbReference type="ARBA" id="ARBA00008805"/>
    </source>
</evidence>
<keyword evidence="11" id="KW-0808">Transferase</keyword>
<comment type="catalytic activity">
    <reaction evidence="21">
        <text>pyridoxine + ATP = pyridoxine 5'-phosphate + ADP + H(+)</text>
        <dbReference type="Rhea" id="RHEA:25108"/>
        <dbReference type="ChEBI" id="CHEBI:15378"/>
        <dbReference type="ChEBI" id="CHEBI:16709"/>
        <dbReference type="ChEBI" id="CHEBI:30616"/>
        <dbReference type="ChEBI" id="CHEBI:58589"/>
        <dbReference type="ChEBI" id="CHEBI:456216"/>
        <dbReference type="EC" id="2.7.1.35"/>
    </reaction>
    <physiologicalReaction direction="left-to-right" evidence="21">
        <dbReference type="Rhea" id="RHEA:25109"/>
    </physiologicalReaction>
</comment>